<feature type="compositionally biased region" description="Basic and acidic residues" evidence="7">
    <location>
        <begin position="7"/>
        <end position="18"/>
    </location>
</feature>
<reference evidence="8" key="2">
    <citation type="journal article" date="2024" name="Plant">
        <title>Genomic evolution and insights into agronomic trait innovations of Sesamum species.</title>
        <authorList>
            <person name="Miao H."/>
            <person name="Wang L."/>
            <person name="Qu L."/>
            <person name="Liu H."/>
            <person name="Sun Y."/>
            <person name="Le M."/>
            <person name="Wang Q."/>
            <person name="Wei S."/>
            <person name="Zheng Y."/>
            <person name="Lin W."/>
            <person name="Duan Y."/>
            <person name="Cao H."/>
            <person name="Xiong S."/>
            <person name="Wang X."/>
            <person name="Wei L."/>
            <person name="Li C."/>
            <person name="Ma Q."/>
            <person name="Ju M."/>
            <person name="Zhao R."/>
            <person name="Li G."/>
            <person name="Mu C."/>
            <person name="Tian Q."/>
            <person name="Mei H."/>
            <person name="Zhang T."/>
            <person name="Gao T."/>
            <person name="Zhang H."/>
        </authorList>
    </citation>
    <scope>NUCLEOTIDE SEQUENCE</scope>
    <source>
        <strain evidence="8">KEN8</strain>
    </source>
</reference>
<proteinExistence type="inferred from homology"/>
<name>A0AAW2NEI1_9LAMI</name>
<dbReference type="AlphaFoldDB" id="A0AAW2NEI1"/>
<dbReference type="EMBL" id="JACGWM010000011">
    <property type="protein sequence ID" value="KAL0341902.1"/>
    <property type="molecule type" value="Genomic_DNA"/>
</dbReference>
<accession>A0AAW2NEI1</accession>
<feature type="coiled-coil region" evidence="6">
    <location>
        <begin position="187"/>
        <end position="214"/>
    </location>
</feature>
<dbReference type="GO" id="GO:0009908">
    <property type="term" value="P:flower development"/>
    <property type="evidence" value="ECO:0007669"/>
    <property type="project" value="UniProtKB-KW"/>
</dbReference>
<comment type="similarity">
    <text evidence="1">Belongs to the FLX family.</text>
</comment>
<feature type="coiled-coil region" evidence="6">
    <location>
        <begin position="51"/>
        <end position="92"/>
    </location>
</feature>
<dbReference type="PANTHER" id="PTHR33405:SF20">
    <property type="entry name" value="PROTEIN FLX-LIKE 3"/>
    <property type="match status" value="1"/>
</dbReference>
<evidence type="ECO:0000256" key="4">
    <source>
        <dbReference type="ARBA" id="ARBA00023054"/>
    </source>
</evidence>
<evidence type="ECO:0000313" key="8">
    <source>
        <dbReference type="EMBL" id="KAL0341902.1"/>
    </source>
</evidence>
<evidence type="ECO:0000256" key="7">
    <source>
        <dbReference type="SAM" id="MobiDB-lite"/>
    </source>
</evidence>
<evidence type="ECO:0000256" key="6">
    <source>
        <dbReference type="SAM" id="Coils"/>
    </source>
</evidence>
<keyword evidence="3" id="KW-0221">Differentiation</keyword>
<dbReference type="GO" id="GO:0030154">
    <property type="term" value="P:cell differentiation"/>
    <property type="evidence" value="ECO:0007669"/>
    <property type="project" value="UniProtKB-KW"/>
</dbReference>
<gene>
    <name evidence="8" type="ORF">Scaly_1852800</name>
</gene>
<sequence length="326" mass="36713">MAGRNRVPREAFDHRRGYPLEGPVPRGPLARPMPPHPAILEEELEIRHVELRRLLGDNRRLVEDRIALERELNAAKEELRRMNLAIADMRAEQELQTRELIERGLKLEADLRATEPLRNEAAQLHAEIQRLNAIRQDVSGQVQTLSQDLAKLRAENQQIPVLRTEIDGLHQELLRARNAIDYEKNANIELMEQRQAMEKNLVSMAREVEKLRSELANSGARAWNAVPTSEAKSSFCPCHYDAFLIVLTRIISLLRWSLWMTFSNPDAGFPAPYGDGYGIRQGAVDKGPSYGSSSAPWEAMKTADESSLSCVPNALNLVGAHLAILV</sequence>
<comment type="caution">
    <text evidence="8">The sequence shown here is derived from an EMBL/GenBank/DDBJ whole genome shotgun (WGS) entry which is preliminary data.</text>
</comment>
<dbReference type="InterPro" id="IPR040353">
    <property type="entry name" value="FLX/FLX-like"/>
</dbReference>
<keyword evidence="4 6" id="KW-0175">Coiled coil</keyword>
<dbReference type="PANTHER" id="PTHR33405">
    <property type="entry name" value="PROTEIN FLX-LIKE 2"/>
    <property type="match status" value="1"/>
</dbReference>
<organism evidence="8">
    <name type="scientific">Sesamum calycinum</name>
    <dbReference type="NCBI Taxonomy" id="2727403"/>
    <lineage>
        <taxon>Eukaryota</taxon>
        <taxon>Viridiplantae</taxon>
        <taxon>Streptophyta</taxon>
        <taxon>Embryophyta</taxon>
        <taxon>Tracheophyta</taxon>
        <taxon>Spermatophyta</taxon>
        <taxon>Magnoliopsida</taxon>
        <taxon>eudicotyledons</taxon>
        <taxon>Gunneridae</taxon>
        <taxon>Pentapetalae</taxon>
        <taxon>asterids</taxon>
        <taxon>lamiids</taxon>
        <taxon>Lamiales</taxon>
        <taxon>Pedaliaceae</taxon>
        <taxon>Sesamum</taxon>
    </lineage>
</organism>
<reference evidence="8" key="1">
    <citation type="submission" date="2020-06" db="EMBL/GenBank/DDBJ databases">
        <authorList>
            <person name="Li T."/>
            <person name="Hu X."/>
            <person name="Zhang T."/>
            <person name="Song X."/>
            <person name="Zhang H."/>
            <person name="Dai N."/>
            <person name="Sheng W."/>
            <person name="Hou X."/>
            <person name="Wei L."/>
        </authorList>
    </citation>
    <scope>NUCLEOTIDE SEQUENCE</scope>
    <source>
        <strain evidence="8">KEN8</strain>
        <tissue evidence="8">Leaf</tissue>
    </source>
</reference>
<evidence type="ECO:0000256" key="2">
    <source>
        <dbReference type="ARBA" id="ARBA00022473"/>
    </source>
</evidence>
<feature type="region of interest" description="Disordered" evidence="7">
    <location>
        <begin position="1"/>
        <end position="30"/>
    </location>
</feature>
<keyword evidence="2" id="KW-0217">Developmental protein</keyword>
<evidence type="ECO:0000256" key="3">
    <source>
        <dbReference type="ARBA" id="ARBA00022782"/>
    </source>
</evidence>
<evidence type="ECO:0000256" key="1">
    <source>
        <dbReference type="ARBA" id="ARBA00005405"/>
    </source>
</evidence>
<protein>
    <submittedName>
        <fullName evidence="8">Protein FLX-like 3</fullName>
    </submittedName>
</protein>
<keyword evidence="5" id="KW-0287">Flowering</keyword>
<evidence type="ECO:0000256" key="5">
    <source>
        <dbReference type="ARBA" id="ARBA00023089"/>
    </source>
</evidence>